<dbReference type="Pfam" id="PF04826">
    <property type="entry name" value="Arm_2"/>
    <property type="match status" value="1"/>
</dbReference>
<dbReference type="InterPro" id="IPR016024">
    <property type="entry name" value="ARM-type_fold"/>
</dbReference>
<dbReference type="PANTHER" id="PTHR15712">
    <property type="entry name" value="ARMADILLO REPEAT CONTAINING PROTEIN"/>
    <property type="match status" value="1"/>
</dbReference>
<evidence type="ECO:0000313" key="10">
    <source>
        <dbReference type="RefSeq" id="XP_033815519.1"/>
    </source>
</evidence>
<evidence type="ECO:0000256" key="5">
    <source>
        <dbReference type="ARBA" id="ARBA00023128"/>
    </source>
</evidence>
<feature type="domain" description="Armadillo repeat-containing" evidence="8">
    <location>
        <begin position="52"/>
        <end position="271"/>
    </location>
</feature>
<dbReference type="InterPro" id="IPR011989">
    <property type="entry name" value="ARM-like"/>
</dbReference>
<evidence type="ECO:0000256" key="4">
    <source>
        <dbReference type="ARBA" id="ARBA00022989"/>
    </source>
</evidence>
<dbReference type="GO" id="GO:0005741">
    <property type="term" value="C:mitochondrial outer membrane"/>
    <property type="evidence" value="ECO:0007669"/>
    <property type="project" value="UniProtKB-SubCell"/>
</dbReference>
<protein>
    <submittedName>
        <fullName evidence="10">Armadillo repeat-containing protein 10 isoform X1</fullName>
    </submittedName>
</protein>
<dbReference type="OrthoDB" id="10017790at2759"/>
<keyword evidence="9" id="KW-1185">Reference proteome</keyword>
<keyword evidence="6 7" id="KW-0472">Membrane</keyword>
<dbReference type="SUPFAM" id="SSF48371">
    <property type="entry name" value="ARM repeat"/>
    <property type="match status" value="1"/>
</dbReference>
<gene>
    <name evidence="10" type="primary">ARMC10</name>
</gene>
<organism evidence="9 10">
    <name type="scientific">Geotrypetes seraphini</name>
    <name type="common">Gaboon caecilian</name>
    <name type="synonym">Caecilia seraphini</name>
    <dbReference type="NCBI Taxonomy" id="260995"/>
    <lineage>
        <taxon>Eukaryota</taxon>
        <taxon>Metazoa</taxon>
        <taxon>Chordata</taxon>
        <taxon>Craniata</taxon>
        <taxon>Vertebrata</taxon>
        <taxon>Euteleostomi</taxon>
        <taxon>Amphibia</taxon>
        <taxon>Gymnophiona</taxon>
        <taxon>Geotrypetes</taxon>
    </lineage>
</organism>
<dbReference type="PROSITE" id="PS51257">
    <property type="entry name" value="PROKAR_LIPOPROTEIN"/>
    <property type="match status" value="1"/>
</dbReference>
<accession>A0A6P8SB95</accession>
<dbReference type="InParanoid" id="A0A6P8SB95"/>
<dbReference type="Proteomes" id="UP000515159">
    <property type="component" value="Chromosome 9"/>
</dbReference>
<reference evidence="10" key="1">
    <citation type="submission" date="2025-08" db="UniProtKB">
        <authorList>
            <consortium name="RefSeq"/>
        </authorList>
    </citation>
    <scope>IDENTIFICATION</scope>
</reference>
<dbReference type="InterPro" id="IPR051303">
    <property type="entry name" value="Armcx_regulator"/>
</dbReference>
<feature type="transmembrane region" description="Helical" evidence="7">
    <location>
        <begin position="6"/>
        <end position="27"/>
    </location>
</feature>
<proteinExistence type="predicted"/>
<comment type="subcellular location">
    <subcellularLocation>
        <location evidence="1">Mitochondrion outer membrane</location>
        <topology evidence="1">Single-pass membrane protein</topology>
    </subcellularLocation>
</comment>
<evidence type="ECO:0000256" key="7">
    <source>
        <dbReference type="SAM" id="Phobius"/>
    </source>
</evidence>
<evidence type="ECO:0000259" key="8">
    <source>
        <dbReference type="Pfam" id="PF04826"/>
    </source>
</evidence>
<evidence type="ECO:0000256" key="1">
    <source>
        <dbReference type="ARBA" id="ARBA00004572"/>
    </source>
</evidence>
<dbReference type="FunCoup" id="A0A6P8SB95">
    <property type="interactions" value="659"/>
</dbReference>
<dbReference type="InterPro" id="IPR006911">
    <property type="entry name" value="ARM-rpt_dom"/>
</dbReference>
<keyword evidence="2 7" id="KW-0812">Transmembrane</keyword>
<dbReference type="Gene3D" id="1.25.10.10">
    <property type="entry name" value="Leucine-rich Repeat Variant"/>
    <property type="match status" value="2"/>
</dbReference>
<evidence type="ECO:0000256" key="6">
    <source>
        <dbReference type="ARBA" id="ARBA00023136"/>
    </source>
</evidence>
<dbReference type="CTD" id="83787"/>
<sequence>MGDIRPGIVLWSYLGLLLGTGACYYVYKRLSRKTKCKKAGFVEIPSDGSDNLEPHHIQKLIKLLENTKYCSVREQVLITLANSAAFSENQDLIRELNGITVIGQTLSDTSEEVKVKALNALNNLSMNTKNQEHIQVYIPGICSEVALSQLNSDLQLAGLRLLTNMSFVNDYHHTIAPIIPSLLYMLCTGNKKTQIQVLKVLVNLSANPSMTRDLLGVQVPSSLTSLFDSCMNVDVLLRALTFVANLNDSLKSQACLANIDLYSAESLFFLFFGDPEFSQRLATLMHHPDVEVKGQVARIMMCKDEAVRRRACSKGCWNCGLQNQCSDPQERGGFYPRNGLH</sequence>
<dbReference type="GeneID" id="117367222"/>
<evidence type="ECO:0000256" key="3">
    <source>
        <dbReference type="ARBA" id="ARBA00022787"/>
    </source>
</evidence>
<dbReference type="AlphaFoldDB" id="A0A6P8SB95"/>
<keyword evidence="5" id="KW-0496">Mitochondrion</keyword>
<evidence type="ECO:0000313" key="9">
    <source>
        <dbReference type="Proteomes" id="UP000515159"/>
    </source>
</evidence>
<name>A0A6P8SB95_GEOSA</name>
<dbReference type="RefSeq" id="XP_033815519.1">
    <property type="nucleotide sequence ID" value="XM_033959628.1"/>
</dbReference>
<evidence type="ECO:0000256" key="2">
    <source>
        <dbReference type="ARBA" id="ARBA00022692"/>
    </source>
</evidence>
<keyword evidence="3" id="KW-1000">Mitochondrion outer membrane</keyword>
<keyword evidence="4 7" id="KW-1133">Transmembrane helix</keyword>
<dbReference type="KEGG" id="gsh:117367222"/>
<dbReference type="PANTHER" id="PTHR15712:SF23">
    <property type="entry name" value="ARMADILLO REPEAT CONTAINING 10"/>
    <property type="match status" value="1"/>
</dbReference>